<reference evidence="2 3" key="1">
    <citation type="submission" date="2021-03" db="EMBL/GenBank/DDBJ databases">
        <title>novel species isolated from a fishpond in China.</title>
        <authorList>
            <person name="Lu H."/>
            <person name="Cai Z."/>
        </authorList>
    </citation>
    <scope>NUCLEOTIDE SEQUENCE [LARGE SCALE GENOMIC DNA]</scope>
    <source>
        <strain evidence="2 3">Y57</strain>
    </source>
</reference>
<evidence type="ECO:0000313" key="2">
    <source>
        <dbReference type="EMBL" id="MBN7822031.1"/>
    </source>
</evidence>
<dbReference type="Pfam" id="PF02190">
    <property type="entry name" value="LON_substr_bdg"/>
    <property type="match status" value="1"/>
</dbReference>
<gene>
    <name evidence="2" type="ORF">J0A65_19345</name>
</gene>
<dbReference type="InterPro" id="IPR015947">
    <property type="entry name" value="PUA-like_sf"/>
</dbReference>
<feature type="domain" description="Lon N-terminal" evidence="1">
    <location>
        <begin position="1"/>
        <end position="188"/>
    </location>
</feature>
<evidence type="ECO:0000313" key="3">
    <source>
        <dbReference type="Proteomes" id="UP000663992"/>
    </source>
</evidence>
<organism evidence="2 3">
    <name type="scientific">Bowmanella yangjiangensis</name>
    <dbReference type="NCBI Taxonomy" id="2811230"/>
    <lineage>
        <taxon>Bacteria</taxon>
        <taxon>Pseudomonadati</taxon>
        <taxon>Pseudomonadota</taxon>
        <taxon>Gammaproteobacteria</taxon>
        <taxon>Alteromonadales</taxon>
        <taxon>Alteromonadaceae</taxon>
        <taxon>Bowmanella</taxon>
    </lineage>
</organism>
<proteinExistence type="predicted"/>
<sequence>MALFPLSAHLLPGGRLSLRIFEPRYVRMVKEACAGQRDFAICMLDPKGDKNTNQHIFPLCTLAKIVDFSALQDGLLGIVVEGQAGLHIEHIETESDELRVASYCRQEAWDWTASLEPQALQLVTSKLQDVFERFSDLQELYPTPAFHDAQWVIFRWLELLPVEASVKQSLLSAKDCRNVLIFLTELLH</sequence>
<dbReference type="SMART" id="SM00464">
    <property type="entry name" value="LON"/>
    <property type="match status" value="1"/>
</dbReference>
<accession>A0ABS3D0Z2</accession>
<dbReference type="Proteomes" id="UP000663992">
    <property type="component" value="Unassembled WGS sequence"/>
</dbReference>
<keyword evidence="3" id="KW-1185">Reference proteome</keyword>
<comment type="caution">
    <text evidence="2">The sequence shown here is derived from an EMBL/GenBank/DDBJ whole genome shotgun (WGS) entry which is preliminary data.</text>
</comment>
<dbReference type="PANTHER" id="PTHR46732">
    <property type="entry name" value="ATP-DEPENDENT PROTEASE LA (LON) DOMAIN PROTEIN"/>
    <property type="match status" value="1"/>
</dbReference>
<dbReference type="InterPro" id="IPR046336">
    <property type="entry name" value="Lon_prtase_N_sf"/>
</dbReference>
<dbReference type="EMBL" id="JAFKCS010000028">
    <property type="protein sequence ID" value="MBN7822031.1"/>
    <property type="molecule type" value="Genomic_DNA"/>
</dbReference>
<evidence type="ECO:0000259" key="1">
    <source>
        <dbReference type="PROSITE" id="PS51787"/>
    </source>
</evidence>
<dbReference type="SUPFAM" id="SSF88697">
    <property type="entry name" value="PUA domain-like"/>
    <property type="match status" value="1"/>
</dbReference>
<dbReference type="PROSITE" id="PS51787">
    <property type="entry name" value="LON_N"/>
    <property type="match status" value="1"/>
</dbReference>
<protein>
    <submittedName>
        <fullName evidence="2">LON peptidase substrate-binding domain-containing protein</fullName>
    </submittedName>
</protein>
<dbReference type="Gene3D" id="1.10.4060.10">
    <property type="entry name" value="BPP1347 like domain"/>
    <property type="match status" value="1"/>
</dbReference>
<dbReference type="PANTHER" id="PTHR46732:SF8">
    <property type="entry name" value="ATP-DEPENDENT PROTEASE LA (LON) DOMAIN PROTEIN"/>
    <property type="match status" value="1"/>
</dbReference>
<name>A0ABS3D0Z2_9ALTE</name>
<dbReference type="Gene3D" id="2.30.130.40">
    <property type="entry name" value="LON domain-like"/>
    <property type="match status" value="1"/>
</dbReference>
<dbReference type="InterPro" id="IPR003111">
    <property type="entry name" value="Lon_prtase_N"/>
</dbReference>